<evidence type="ECO:0000256" key="8">
    <source>
        <dbReference type="ARBA" id="ARBA00023136"/>
    </source>
</evidence>
<evidence type="ECO:0000313" key="11">
    <source>
        <dbReference type="Proteomes" id="UP000037784"/>
    </source>
</evidence>
<keyword evidence="8 9" id="KW-0472">Membrane</keyword>
<name>A0A0N0RFC8_9CHLR</name>
<dbReference type="Proteomes" id="UP000037784">
    <property type="component" value="Unassembled WGS sequence"/>
</dbReference>
<comment type="function">
    <text evidence="9">Converts cobyric acid to cobinamide by the addition of aminopropanol on the F carboxylic group.</text>
</comment>
<accession>A0A0N0RFC8</accession>
<dbReference type="GO" id="GO:0009236">
    <property type="term" value="P:cobalamin biosynthetic process"/>
    <property type="evidence" value="ECO:0007669"/>
    <property type="project" value="UniProtKB-UniRule"/>
</dbReference>
<organism evidence="10 11">
    <name type="scientific">Ardenticatena maritima</name>
    <dbReference type="NCBI Taxonomy" id="872965"/>
    <lineage>
        <taxon>Bacteria</taxon>
        <taxon>Bacillati</taxon>
        <taxon>Chloroflexota</taxon>
        <taxon>Ardenticatenia</taxon>
        <taxon>Ardenticatenales</taxon>
        <taxon>Ardenticatenaceae</taxon>
        <taxon>Ardenticatena</taxon>
    </lineage>
</organism>
<dbReference type="HAMAP" id="MF_00024">
    <property type="entry name" value="CobD_CbiB"/>
    <property type="match status" value="1"/>
</dbReference>
<reference evidence="10 11" key="1">
    <citation type="journal article" date="2015" name="Genome Announc.">
        <title>Draft Genome Sequence of a Heterotrophic Facultative Anaerobic Thermophilic Bacterium, Ardenticatena maritima Strain 110ST.</title>
        <authorList>
            <person name="Kawaichi S."/>
            <person name="Yoshida T."/>
            <person name="Sako Y."/>
            <person name="Nakamura R."/>
        </authorList>
    </citation>
    <scope>NUCLEOTIDE SEQUENCE [LARGE SCALE GENOMIC DNA]</scope>
    <source>
        <strain evidence="10 11">110S</strain>
    </source>
</reference>
<evidence type="ECO:0000256" key="1">
    <source>
        <dbReference type="ARBA" id="ARBA00004651"/>
    </source>
</evidence>
<evidence type="ECO:0000313" key="10">
    <source>
        <dbReference type="EMBL" id="GAP61734.1"/>
    </source>
</evidence>
<reference evidence="11" key="2">
    <citation type="submission" date="2015-08" db="EMBL/GenBank/DDBJ databases">
        <title>Draft Genome Sequence of a Heterotrophic Facultative Anaerobic Bacterium Ardenticatena maritima Strain 110S.</title>
        <authorList>
            <person name="Kawaichi S."/>
            <person name="Yoshida T."/>
            <person name="Sako Y."/>
            <person name="Nakamura R."/>
        </authorList>
    </citation>
    <scope>NUCLEOTIDE SEQUENCE [LARGE SCALE GENOMIC DNA]</scope>
    <source>
        <strain evidence="11">110S</strain>
    </source>
</reference>
<dbReference type="GO" id="GO:0048472">
    <property type="term" value="F:threonine-phosphate decarboxylase activity"/>
    <property type="evidence" value="ECO:0007669"/>
    <property type="project" value="InterPro"/>
</dbReference>
<keyword evidence="5 9" id="KW-0169">Cobalamin biosynthesis</keyword>
<keyword evidence="10" id="KW-0436">Ligase</keyword>
<dbReference type="Pfam" id="PF03186">
    <property type="entry name" value="CobD_Cbib"/>
    <property type="match status" value="1"/>
</dbReference>
<dbReference type="PANTHER" id="PTHR34308">
    <property type="entry name" value="COBALAMIN BIOSYNTHESIS PROTEIN CBIB"/>
    <property type="match status" value="1"/>
</dbReference>
<dbReference type="InterPro" id="IPR004485">
    <property type="entry name" value="Cobalamin_biosynth_CobD/CbiB"/>
</dbReference>
<dbReference type="OrthoDB" id="9811967at2"/>
<comment type="caution">
    <text evidence="10">The sequence shown here is derived from an EMBL/GenBank/DDBJ whole genome shotgun (WGS) entry which is preliminary data.</text>
</comment>
<comment type="similarity">
    <text evidence="3 9">Belongs to the CobD/CbiB family.</text>
</comment>
<dbReference type="InParanoid" id="A0A0N0RFC8"/>
<gene>
    <name evidence="10" type="primary">cbiB</name>
    <name evidence="9" type="synonym">cobD</name>
    <name evidence="10" type="ORF">ARMA_0157</name>
</gene>
<dbReference type="EMBL" id="BBZA01000010">
    <property type="protein sequence ID" value="GAP61734.1"/>
    <property type="molecule type" value="Genomic_DNA"/>
</dbReference>
<dbReference type="NCBIfam" id="TIGR00380">
    <property type="entry name" value="cobal_cbiB"/>
    <property type="match status" value="1"/>
</dbReference>
<evidence type="ECO:0000256" key="9">
    <source>
        <dbReference type="HAMAP-Rule" id="MF_00024"/>
    </source>
</evidence>
<protein>
    <recommendedName>
        <fullName evidence="9">Cobalamin biosynthesis protein CobD</fullName>
    </recommendedName>
</protein>
<keyword evidence="4 9" id="KW-1003">Cell membrane</keyword>
<evidence type="ECO:0000256" key="6">
    <source>
        <dbReference type="ARBA" id="ARBA00022692"/>
    </source>
</evidence>
<keyword evidence="6 9" id="KW-0812">Transmembrane</keyword>
<keyword evidence="11" id="KW-1185">Reference proteome</keyword>
<evidence type="ECO:0000256" key="3">
    <source>
        <dbReference type="ARBA" id="ARBA00006263"/>
    </source>
</evidence>
<dbReference type="GO" id="GO:0016874">
    <property type="term" value="F:ligase activity"/>
    <property type="evidence" value="ECO:0007669"/>
    <property type="project" value="UniProtKB-KW"/>
</dbReference>
<dbReference type="GO" id="GO:0015420">
    <property type="term" value="F:ABC-type vitamin B12 transporter activity"/>
    <property type="evidence" value="ECO:0007669"/>
    <property type="project" value="UniProtKB-UniRule"/>
</dbReference>
<dbReference type="PANTHER" id="PTHR34308:SF1">
    <property type="entry name" value="COBALAMIN BIOSYNTHESIS PROTEIN CBIB"/>
    <property type="match status" value="1"/>
</dbReference>
<dbReference type="RefSeq" id="WP_160316922.1">
    <property type="nucleotide sequence ID" value="NZ_BBZA01000010.1"/>
</dbReference>
<comment type="subcellular location">
    <subcellularLocation>
        <location evidence="1 9">Cell membrane</location>
        <topology evidence="1 9">Multi-pass membrane protein</topology>
    </subcellularLocation>
</comment>
<evidence type="ECO:0000256" key="2">
    <source>
        <dbReference type="ARBA" id="ARBA00004953"/>
    </source>
</evidence>
<comment type="pathway">
    <text evidence="2 9">Cofactor biosynthesis; adenosylcobalamin biosynthesis.</text>
</comment>
<evidence type="ECO:0000256" key="5">
    <source>
        <dbReference type="ARBA" id="ARBA00022573"/>
    </source>
</evidence>
<evidence type="ECO:0000256" key="4">
    <source>
        <dbReference type="ARBA" id="ARBA00022475"/>
    </source>
</evidence>
<sequence>MKTNSRISRPWAGFLLPHNQRAAVALAALLLDQLLGELPNRLHPVAWLGRFAHTLETRLRARLPSSPVGDIAAGAVALLGVLGVSVGAARGIERLPPPLRTIAEIAALKQALAARALDQAVAAVENALLDDDLPRARHLLGWHLVSRETDTLTATEVAMATVESLAENLSDGVLAPLTWYLLGGLPAAWGYRAANTADAMWGYRTPRYEWFGKPAARLDDLLNLLPSRLTALLLVLVSGRPRHTWRTWRREARHTPSPNAGHPMAAMAGALRTTLSKRGAYTLHGGDTPCDTGHIRRARMLAGRVRGAAMVLILLSVVVKRLKNGG</sequence>
<keyword evidence="7 9" id="KW-1133">Transmembrane helix</keyword>
<proteinExistence type="inferred from homology"/>
<dbReference type="UniPathway" id="UPA00148"/>
<dbReference type="AlphaFoldDB" id="A0A0N0RFC8"/>
<dbReference type="GO" id="GO:0005886">
    <property type="term" value="C:plasma membrane"/>
    <property type="evidence" value="ECO:0007669"/>
    <property type="project" value="UniProtKB-SubCell"/>
</dbReference>
<evidence type="ECO:0000256" key="7">
    <source>
        <dbReference type="ARBA" id="ARBA00022989"/>
    </source>
</evidence>
<dbReference type="STRING" id="872965.SE16_10620"/>